<dbReference type="CDD" id="cd00085">
    <property type="entry name" value="HNHc"/>
    <property type="match status" value="1"/>
</dbReference>
<dbReference type="Pfam" id="PF02720">
    <property type="entry name" value="DUF222"/>
    <property type="match status" value="1"/>
</dbReference>
<evidence type="ECO:0000256" key="1">
    <source>
        <dbReference type="SAM" id="MobiDB-lite"/>
    </source>
</evidence>
<dbReference type="Proteomes" id="UP000249341">
    <property type="component" value="Unassembled WGS sequence"/>
</dbReference>
<dbReference type="EMBL" id="QLMJ01000018">
    <property type="protein sequence ID" value="RAK29234.1"/>
    <property type="molecule type" value="Genomic_DNA"/>
</dbReference>
<evidence type="ECO:0000313" key="4">
    <source>
        <dbReference type="Proteomes" id="UP000249341"/>
    </source>
</evidence>
<organism evidence="3 4">
    <name type="scientific">Actinoplanes lutulentus</name>
    <dbReference type="NCBI Taxonomy" id="1287878"/>
    <lineage>
        <taxon>Bacteria</taxon>
        <taxon>Bacillati</taxon>
        <taxon>Actinomycetota</taxon>
        <taxon>Actinomycetes</taxon>
        <taxon>Micromonosporales</taxon>
        <taxon>Micromonosporaceae</taxon>
        <taxon>Actinoplanes</taxon>
    </lineage>
</organism>
<feature type="region of interest" description="Disordered" evidence="1">
    <location>
        <begin position="237"/>
        <end position="257"/>
    </location>
</feature>
<dbReference type="SMART" id="SM00507">
    <property type="entry name" value="HNHc"/>
    <property type="match status" value="1"/>
</dbReference>
<dbReference type="AlphaFoldDB" id="A0A327Z7D0"/>
<feature type="domain" description="HNH nuclease" evidence="2">
    <location>
        <begin position="346"/>
        <end position="398"/>
    </location>
</feature>
<sequence>MSVEKSVVRVFENGGVREAVGKLREDVVAFATAHPAVAADEVAADCVAELHEAIQALTAVQLRLVRQLDRNGFAKATSSRGTAAWLRDRLRVDWHVARTMVEQATLLDQRPALDDALSAGEVSGAQVRVIGEALRFLPEEVGPETVSAAELALIEHAGRFEPARLRKLGDRILEHVAPGEATRLEGESLRRAEQRAWWRRGLTLCAPVSGSVRITGCLTVEDAAIVQAALEPLCAPASQRDRAGDSEDDSSSPRRRRADALVEVCRLALRSGTLPDHGGLPPQLSVTIDYEALLSGVGAASVDSGARLNAETARRMACDARILPVVLGGAGEPLDLGRARRLFTPAQRQALNVRDGGCAFPDCDRPPRWCESHHMLPWDQGGPTDVSQGVLLCRPHHRLVHGGGWAARKGPDGLPEFVPPPFVDPLRQPQRNVLRRPEVRLRT</sequence>
<evidence type="ECO:0000313" key="3">
    <source>
        <dbReference type="EMBL" id="RAK29234.1"/>
    </source>
</evidence>
<gene>
    <name evidence="3" type="ORF">B0I29_11826</name>
</gene>
<comment type="caution">
    <text evidence="3">The sequence shown here is derived from an EMBL/GenBank/DDBJ whole genome shotgun (WGS) entry which is preliminary data.</text>
</comment>
<dbReference type="InterPro" id="IPR003870">
    <property type="entry name" value="DUF222"/>
</dbReference>
<proteinExistence type="predicted"/>
<reference evidence="3 4" key="1">
    <citation type="submission" date="2018-06" db="EMBL/GenBank/DDBJ databases">
        <title>Genomic Encyclopedia of Type Strains, Phase III (KMG-III): the genomes of soil and plant-associated and newly described type strains.</title>
        <authorList>
            <person name="Whitman W."/>
        </authorList>
    </citation>
    <scope>NUCLEOTIDE SEQUENCE [LARGE SCALE GENOMIC DNA]</scope>
    <source>
        <strain evidence="3 4">CGMCC 4.7090</strain>
    </source>
</reference>
<protein>
    <submittedName>
        <fullName evidence="3">Uncharacterized protein DUF222</fullName>
    </submittedName>
</protein>
<accession>A0A327Z7D0</accession>
<evidence type="ECO:0000259" key="2">
    <source>
        <dbReference type="SMART" id="SM00507"/>
    </source>
</evidence>
<name>A0A327Z7D0_9ACTN</name>
<dbReference type="InterPro" id="IPR003615">
    <property type="entry name" value="HNH_nuc"/>
</dbReference>
<keyword evidence="4" id="KW-1185">Reference proteome</keyword>